<dbReference type="EMBL" id="BNAF01000003">
    <property type="protein sequence ID" value="GHE28828.1"/>
    <property type="molecule type" value="Genomic_DNA"/>
</dbReference>
<dbReference type="Proteomes" id="UP000620550">
    <property type="component" value="Unassembled WGS sequence"/>
</dbReference>
<name>A0ABQ3HVY6_9SPHI</name>
<proteinExistence type="predicted"/>
<protein>
    <recommendedName>
        <fullName evidence="4">Lumazine-binding</fullName>
    </recommendedName>
</protein>
<comment type="caution">
    <text evidence="2">The sequence shown here is derived from an EMBL/GenBank/DDBJ whole genome shotgun (WGS) entry which is preliminary data.</text>
</comment>
<evidence type="ECO:0000313" key="2">
    <source>
        <dbReference type="EMBL" id="GHE28828.1"/>
    </source>
</evidence>
<feature type="chain" id="PRO_5045479383" description="Lumazine-binding" evidence="1">
    <location>
        <begin position="23"/>
        <end position="141"/>
    </location>
</feature>
<evidence type="ECO:0000313" key="3">
    <source>
        <dbReference type="Proteomes" id="UP000620550"/>
    </source>
</evidence>
<reference evidence="3" key="1">
    <citation type="journal article" date="2019" name="Int. J. Syst. Evol. Microbiol.">
        <title>The Global Catalogue of Microorganisms (GCM) 10K type strain sequencing project: providing services to taxonomists for standard genome sequencing and annotation.</title>
        <authorList>
            <consortium name="The Broad Institute Genomics Platform"/>
            <consortium name="The Broad Institute Genome Sequencing Center for Infectious Disease"/>
            <person name="Wu L."/>
            <person name="Ma J."/>
        </authorList>
    </citation>
    <scope>NUCLEOTIDE SEQUENCE [LARGE SCALE GENOMIC DNA]</scope>
    <source>
        <strain evidence="3">CGMCC 1.12966</strain>
    </source>
</reference>
<dbReference type="InterPro" id="IPR032710">
    <property type="entry name" value="NTF2-like_dom_sf"/>
</dbReference>
<keyword evidence="1" id="KW-0732">Signal</keyword>
<organism evidence="2 3">
    <name type="scientific">Sphingobacterium griseoflavum</name>
    <dbReference type="NCBI Taxonomy" id="1474952"/>
    <lineage>
        <taxon>Bacteria</taxon>
        <taxon>Pseudomonadati</taxon>
        <taxon>Bacteroidota</taxon>
        <taxon>Sphingobacteriia</taxon>
        <taxon>Sphingobacteriales</taxon>
        <taxon>Sphingobacteriaceae</taxon>
        <taxon>Sphingobacterium</taxon>
    </lineage>
</organism>
<accession>A0ABQ3HVY6</accession>
<keyword evidence="3" id="KW-1185">Reference proteome</keyword>
<evidence type="ECO:0008006" key="4">
    <source>
        <dbReference type="Google" id="ProtNLM"/>
    </source>
</evidence>
<dbReference type="InterPro" id="IPR039437">
    <property type="entry name" value="FrzH/put_lumazine-bd"/>
</dbReference>
<dbReference type="Pfam" id="PF12893">
    <property type="entry name" value="Lumazine_bd_2"/>
    <property type="match status" value="1"/>
</dbReference>
<dbReference type="SUPFAM" id="SSF54427">
    <property type="entry name" value="NTF2-like"/>
    <property type="match status" value="1"/>
</dbReference>
<dbReference type="RefSeq" id="WP_189625454.1">
    <property type="nucleotide sequence ID" value="NZ_BNAF01000003.1"/>
</dbReference>
<sequence>MKKTLTTIAAAIIMISSFSSFAAEKTNPLKNVESSKVINTYLEATTLGSVEQNKFLFADDFQYSNSANNDTFNKREYTAFLKAHKGVNFDCKTNYEILDQSGKACMAKATMVFENFTRVDYITLSQDQDGWKVSKVVTTYP</sequence>
<dbReference type="Gene3D" id="3.10.450.50">
    <property type="match status" value="1"/>
</dbReference>
<evidence type="ECO:0000256" key="1">
    <source>
        <dbReference type="SAM" id="SignalP"/>
    </source>
</evidence>
<gene>
    <name evidence="2" type="ORF">GCM10017764_09250</name>
</gene>
<feature type="signal peptide" evidence="1">
    <location>
        <begin position="1"/>
        <end position="22"/>
    </location>
</feature>